<dbReference type="OrthoDB" id="9972196at2759"/>
<dbReference type="InterPro" id="IPR019405">
    <property type="entry name" value="Lactonase_7-beta_prop"/>
</dbReference>
<dbReference type="RefSeq" id="XP_040617887.1">
    <property type="nucleotide sequence ID" value="XM_040758997.1"/>
</dbReference>
<feature type="chain" id="PRO_5002150893" evidence="2">
    <location>
        <begin position="17"/>
        <end position="422"/>
    </location>
</feature>
<dbReference type="Proteomes" id="UP000031575">
    <property type="component" value="Unassembled WGS sequence"/>
</dbReference>
<protein>
    <submittedName>
        <fullName evidence="3">6-phosphogluconolactonase</fullName>
    </submittedName>
</protein>
<accession>A0A0C2IXW6</accession>
<dbReference type="SUPFAM" id="SSF75011">
    <property type="entry name" value="3-carboxy-cis,cis-mucoante lactonizing enzyme"/>
    <property type="match status" value="1"/>
</dbReference>
<dbReference type="AlphaFoldDB" id="A0A0C2IXW6"/>
<evidence type="ECO:0000256" key="2">
    <source>
        <dbReference type="SAM" id="SignalP"/>
    </source>
</evidence>
<feature type="signal peptide" evidence="2">
    <location>
        <begin position="1"/>
        <end position="16"/>
    </location>
</feature>
<dbReference type="HOGENOM" id="CLU_038716_0_1_1"/>
<dbReference type="GO" id="GO:0017057">
    <property type="term" value="F:6-phosphogluconolactonase activity"/>
    <property type="evidence" value="ECO:0007669"/>
    <property type="project" value="TreeGrafter"/>
</dbReference>
<proteinExistence type="inferred from homology"/>
<name>A0A0C2IXW6_9PEZI</name>
<reference evidence="3 4" key="1">
    <citation type="journal article" date="2014" name="BMC Genomics">
        <title>Comparative genomics of the major fungal agents of human and animal Sporotrichosis: Sporothrix schenckii and Sporothrix brasiliensis.</title>
        <authorList>
            <person name="Teixeira M.M."/>
            <person name="de Almeida L.G."/>
            <person name="Kubitschek-Barreira P."/>
            <person name="Alves F.L."/>
            <person name="Kioshima E.S."/>
            <person name="Abadio A.K."/>
            <person name="Fernandes L."/>
            <person name="Derengowski L.S."/>
            <person name="Ferreira K.S."/>
            <person name="Souza R.C."/>
            <person name="Ruiz J.C."/>
            <person name="de Andrade N.C."/>
            <person name="Paes H.C."/>
            <person name="Nicola A.M."/>
            <person name="Albuquerque P."/>
            <person name="Gerber A.L."/>
            <person name="Martins V.P."/>
            <person name="Peconick L.D."/>
            <person name="Neto A.V."/>
            <person name="Chaucanez C.B."/>
            <person name="Silva P.A."/>
            <person name="Cunha O.L."/>
            <person name="de Oliveira F.F."/>
            <person name="dos Santos T.C."/>
            <person name="Barros A.L."/>
            <person name="Soares M.A."/>
            <person name="de Oliveira L.M."/>
            <person name="Marini M.M."/>
            <person name="Villalobos-Duno H."/>
            <person name="Cunha M.M."/>
            <person name="de Hoog S."/>
            <person name="da Silveira J.F."/>
            <person name="Henrissat B."/>
            <person name="Nino-Vega G.A."/>
            <person name="Cisalpino P.S."/>
            <person name="Mora-Montes H.M."/>
            <person name="Almeida S.R."/>
            <person name="Stajich J.E."/>
            <person name="Lopes-Bezerra L.M."/>
            <person name="Vasconcelos A.T."/>
            <person name="Felipe M.S."/>
        </authorList>
    </citation>
    <scope>NUCLEOTIDE SEQUENCE [LARGE SCALE GENOMIC DNA]</scope>
    <source>
        <strain evidence="3 4">5110</strain>
    </source>
</reference>
<comment type="caution">
    <text evidence="3">The sequence shown here is derived from an EMBL/GenBank/DDBJ whole genome shotgun (WGS) entry which is preliminary data.</text>
</comment>
<dbReference type="VEuPathDB" id="FungiDB:SPBR_00678"/>
<organism evidence="3 4">
    <name type="scientific">Sporothrix brasiliensis 5110</name>
    <dbReference type="NCBI Taxonomy" id="1398154"/>
    <lineage>
        <taxon>Eukaryota</taxon>
        <taxon>Fungi</taxon>
        <taxon>Dikarya</taxon>
        <taxon>Ascomycota</taxon>
        <taxon>Pezizomycotina</taxon>
        <taxon>Sordariomycetes</taxon>
        <taxon>Sordariomycetidae</taxon>
        <taxon>Ophiostomatales</taxon>
        <taxon>Ophiostomataceae</taxon>
        <taxon>Sporothrix</taxon>
    </lineage>
</organism>
<comment type="similarity">
    <text evidence="1">Belongs to the cycloisomerase 2 family.</text>
</comment>
<dbReference type="PANTHER" id="PTHR30344">
    <property type="entry name" value="6-PHOSPHOGLUCONOLACTONASE-RELATED"/>
    <property type="match status" value="1"/>
</dbReference>
<dbReference type="GeneID" id="63673918"/>
<evidence type="ECO:0000313" key="3">
    <source>
        <dbReference type="EMBL" id="KIH89877.1"/>
    </source>
</evidence>
<evidence type="ECO:0000256" key="1">
    <source>
        <dbReference type="ARBA" id="ARBA00005564"/>
    </source>
</evidence>
<dbReference type="Gene3D" id="2.130.10.10">
    <property type="entry name" value="YVTN repeat-like/Quinoprotein amine dehydrogenase"/>
    <property type="match status" value="1"/>
</dbReference>
<keyword evidence="4" id="KW-1185">Reference proteome</keyword>
<evidence type="ECO:0000313" key="4">
    <source>
        <dbReference type="Proteomes" id="UP000031575"/>
    </source>
</evidence>
<dbReference type="PANTHER" id="PTHR30344:SF1">
    <property type="entry name" value="6-PHOSPHOGLUCONOLACTONASE"/>
    <property type="match status" value="1"/>
</dbReference>
<sequence>MWSSFFAWAAATGNLALRHLSLRQDADAATTSTEPVLLIGGGPSGTIAAATFDGTTFAIIANNTLPGTSPSWLLYKDPNLVYAVDENSNSTRLFQFDATTNAFDLLHEEQGSQGVVYLSFNLDATRMVGAAYGAGQVDVWDVSAGAGGLTLLKQIASDDPLGPNAARQEAPHPHQALLDPSGRFFVVNDLGTDTLLVLDTRDDAFAVVNRVRVPDAGCGPRHAAFFPATGAGADVPTNYLVVCELLSLVEVFALNVTGDADGDGGNLTFQHLQSISTFDPLQPPANASTATAAEIVVSADNQHAYVSNRNTGHATDSVAHFGLTGAIGATSGDALVLTFVETISSGGLQPRMVSLSTTDGSEALLFAANQDGAAGLLAIARDSTSGNLTADAASAPSVPLSVFGPAGNGPQYVQQVPIVLTT</sequence>
<dbReference type="EMBL" id="AWTV01000008">
    <property type="protein sequence ID" value="KIH89877.1"/>
    <property type="molecule type" value="Genomic_DNA"/>
</dbReference>
<keyword evidence="2" id="KW-0732">Signal</keyword>
<gene>
    <name evidence="3" type="ORF">SPBR_00678</name>
</gene>
<dbReference type="Pfam" id="PF10282">
    <property type="entry name" value="Lactonase"/>
    <property type="match status" value="1"/>
</dbReference>
<dbReference type="InterPro" id="IPR015943">
    <property type="entry name" value="WD40/YVTN_repeat-like_dom_sf"/>
</dbReference>
<dbReference type="InterPro" id="IPR050282">
    <property type="entry name" value="Cycloisomerase_2"/>
</dbReference>